<comment type="similarity">
    <text evidence="3">Belongs to the NDC1 family.</text>
</comment>
<dbReference type="OrthoDB" id="67850at2759"/>
<dbReference type="GO" id="GO:0070762">
    <property type="term" value="C:nuclear pore transmembrane ring"/>
    <property type="evidence" value="ECO:0007669"/>
    <property type="project" value="TreeGrafter"/>
</dbReference>
<dbReference type="PANTHER" id="PTHR13269:SF6">
    <property type="entry name" value="NUCLEOPORIN NDC1"/>
    <property type="match status" value="1"/>
</dbReference>
<evidence type="ECO:0000256" key="8">
    <source>
        <dbReference type="ARBA" id="ARBA00022989"/>
    </source>
</evidence>
<comment type="caution">
    <text evidence="14">The sequence shown here is derived from an EMBL/GenBank/DDBJ whole genome shotgun (WGS) entry which is preliminary data.</text>
</comment>
<keyword evidence="5 13" id="KW-0812">Transmembrane</keyword>
<comment type="subcellular location">
    <subcellularLocation>
        <location evidence="1">Nucleus membrane</location>
        <topology evidence="1">Multi-pass membrane protein</topology>
    </subcellularLocation>
    <subcellularLocation>
        <location evidence="2">Nucleus</location>
        <location evidence="2">Nuclear pore complex</location>
    </subcellularLocation>
</comment>
<evidence type="ECO:0000313" key="15">
    <source>
        <dbReference type="Proteomes" id="UP000807716"/>
    </source>
</evidence>
<evidence type="ECO:0000256" key="1">
    <source>
        <dbReference type="ARBA" id="ARBA00004232"/>
    </source>
</evidence>
<dbReference type="GO" id="GO:0006999">
    <property type="term" value="P:nuclear pore organization"/>
    <property type="evidence" value="ECO:0007669"/>
    <property type="project" value="TreeGrafter"/>
</dbReference>
<feature type="transmembrane region" description="Helical" evidence="13">
    <location>
        <begin position="35"/>
        <end position="58"/>
    </location>
</feature>
<evidence type="ECO:0000256" key="13">
    <source>
        <dbReference type="SAM" id="Phobius"/>
    </source>
</evidence>
<dbReference type="InterPro" id="IPR019049">
    <property type="entry name" value="Nucleoporin_prot_Ndc1/Nup"/>
</dbReference>
<keyword evidence="9" id="KW-0811">Translocation</keyword>
<evidence type="ECO:0000256" key="6">
    <source>
        <dbReference type="ARBA" id="ARBA00022816"/>
    </source>
</evidence>
<dbReference type="GO" id="GO:0031965">
    <property type="term" value="C:nuclear membrane"/>
    <property type="evidence" value="ECO:0007669"/>
    <property type="project" value="UniProtKB-SubCell"/>
</dbReference>
<evidence type="ECO:0000256" key="7">
    <source>
        <dbReference type="ARBA" id="ARBA00022927"/>
    </source>
</evidence>
<evidence type="ECO:0000256" key="5">
    <source>
        <dbReference type="ARBA" id="ARBA00022692"/>
    </source>
</evidence>
<evidence type="ECO:0000313" key="14">
    <source>
        <dbReference type="EMBL" id="KAG0257952.1"/>
    </source>
</evidence>
<evidence type="ECO:0000256" key="3">
    <source>
        <dbReference type="ARBA" id="ARBA00005760"/>
    </source>
</evidence>
<dbReference type="GO" id="GO:0005816">
    <property type="term" value="C:spindle pole body"/>
    <property type="evidence" value="ECO:0007669"/>
    <property type="project" value="TreeGrafter"/>
</dbReference>
<dbReference type="GO" id="GO:0051028">
    <property type="term" value="P:mRNA transport"/>
    <property type="evidence" value="ECO:0007669"/>
    <property type="project" value="UniProtKB-KW"/>
</dbReference>
<evidence type="ECO:0000256" key="12">
    <source>
        <dbReference type="ARBA" id="ARBA00023242"/>
    </source>
</evidence>
<dbReference type="Proteomes" id="UP000807716">
    <property type="component" value="Unassembled WGS sequence"/>
</dbReference>
<dbReference type="GO" id="GO:0030674">
    <property type="term" value="F:protein-macromolecule adaptor activity"/>
    <property type="evidence" value="ECO:0007669"/>
    <property type="project" value="TreeGrafter"/>
</dbReference>
<feature type="transmembrane region" description="Helical" evidence="13">
    <location>
        <begin position="163"/>
        <end position="182"/>
    </location>
</feature>
<keyword evidence="4" id="KW-0813">Transport</keyword>
<keyword evidence="12" id="KW-0539">Nucleus</keyword>
<gene>
    <name evidence="14" type="primary">TMEM48</name>
    <name evidence="14" type="ORF">DFQ27_004889</name>
</gene>
<reference evidence="14" key="1">
    <citation type="journal article" date="2020" name="Fungal Divers.">
        <title>Resolving the Mortierellaceae phylogeny through synthesis of multi-gene phylogenetics and phylogenomics.</title>
        <authorList>
            <person name="Vandepol N."/>
            <person name="Liber J."/>
            <person name="Desiro A."/>
            <person name="Na H."/>
            <person name="Kennedy M."/>
            <person name="Barry K."/>
            <person name="Grigoriev I.V."/>
            <person name="Miller A.N."/>
            <person name="O'Donnell K."/>
            <person name="Stajich J.E."/>
            <person name="Bonito G."/>
        </authorList>
    </citation>
    <scope>NUCLEOTIDE SEQUENCE</scope>
    <source>
        <strain evidence="14">BC1065</strain>
    </source>
</reference>
<sequence length="630" mass="70633">MTSVFGPRQRTALQLHRLTYKNQARKLLHQRTIEGLLVIVLASYTTALVSQLLTVGVFGLFRSLFSIFTILLTAVYFILGALLLGLRNYLVSVNPQISTSILNDLKNIARTLDAWPLLVFYTFSSLFLNVLINGQASTGTKNYNDLVVYISHKGLVQINERYIMTRVFGAVLGLFYGLWRLFNQKDWLAFSPVQLRVSTAIFSRLRQIFSTTVTGSFVIVGGLWFTYNIFLSRVLVRMAMSVVSEEILNQTSKYGPRWYHLGLFLRFVFNTIVIRSYFEAINALSDFVLTKSLNVAATSIDPNACLISGLKGSASLSRTDQFLRLHAFQELAHAARYDPQRRLDIFTDAQSQPTAWKQISDECVAVLKQAKSRFDQLAGRGRSSASSAATATATAALAASSTASLLRDSDVTVRRRLPPGQGGALEMNIFKPSKKTSFFDTLKGKSTEEILEGQQTKAGVEANVEKMPGLAVQHPEIAAFRWISARLGALFLRHPVLHAVLKKFPDTRTLEDAEDFQLNIWAFQALAHLVRASFSEDQVGVVQRDISVVLEAMLELLLSVEAYLLRERALCGEHGDESLELSAHGRVHALTEALRTAIYQIVDVFQWQLDEFKLSSKSSERLRYFLLYQD</sequence>
<keyword evidence="10" id="KW-0906">Nuclear pore complex</keyword>
<keyword evidence="6" id="KW-0509">mRNA transport</keyword>
<name>A0A9P6Q1V3_9FUNG</name>
<dbReference type="AlphaFoldDB" id="A0A9P6Q1V3"/>
<evidence type="ECO:0000256" key="10">
    <source>
        <dbReference type="ARBA" id="ARBA00023132"/>
    </source>
</evidence>
<evidence type="ECO:0000256" key="9">
    <source>
        <dbReference type="ARBA" id="ARBA00023010"/>
    </source>
</evidence>
<keyword evidence="15" id="KW-1185">Reference proteome</keyword>
<dbReference type="Pfam" id="PF09531">
    <property type="entry name" value="Ndc1_Nup"/>
    <property type="match status" value="1"/>
</dbReference>
<protein>
    <submittedName>
        <fullName evidence="14">Nucleoporin NDC1</fullName>
    </submittedName>
</protein>
<evidence type="ECO:0000256" key="2">
    <source>
        <dbReference type="ARBA" id="ARBA00004567"/>
    </source>
</evidence>
<dbReference type="GO" id="GO:0015031">
    <property type="term" value="P:protein transport"/>
    <property type="evidence" value="ECO:0007669"/>
    <property type="project" value="UniProtKB-KW"/>
</dbReference>
<accession>A0A9P6Q1V3</accession>
<keyword evidence="11 13" id="KW-0472">Membrane</keyword>
<dbReference type="PANTHER" id="PTHR13269">
    <property type="entry name" value="NUCLEOPORIN NDC1"/>
    <property type="match status" value="1"/>
</dbReference>
<keyword evidence="7" id="KW-0653">Protein transport</keyword>
<evidence type="ECO:0000256" key="11">
    <source>
        <dbReference type="ARBA" id="ARBA00023136"/>
    </source>
</evidence>
<feature type="transmembrane region" description="Helical" evidence="13">
    <location>
        <begin position="208"/>
        <end position="230"/>
    </location>
</feature>
<proteinExistence type="inferred from homology"/>
<evidence type="ECO:0000256" key="4">
    <source>
        <dbReference type="ARBA" id="ARBA00022448"/>
    </source>
</evidence>
<dbReference type="EMBL" id="JAAAJB010000342">
    <property type="protein sequence ID" value="KAG0257952.1"/>
    <property type="molecule type" value="Genomic_DNA"/>
</dbReference>
<feature type="transmembrane region" description="Helical" evidence="13">
    <location>
        <begin position="64"/>
        <end position="86"/>
    </location>
</feature>
<keyword evidence="8 13" id="KW-1133">Transmembrane helix</keyword>
<organism evidence="14 15">
    <name type="scientific">Actinomortierella ambigua</name>
    <dbReference type="NCBI Taxonomy" id="1343610"/>
    <lineage>
        <taxon>Eukaryota</taxon>
        <taxon>Fungi</taxon>
        <taxon>Fungi incertae sedis</taxon>
        <taxon>Mucoromycota</taxon>
        <taxon>Mortierellomycotina</taxon>
        <taxon>Mortierellomycetes</taxon>
        <taxon>Mortierellales</taxon>
        <taxon>Mortierellaceae</taxon>
        <taxon>Actinomortierella</taxon>
    </lineage>
</organism>